<evidence type="ECO:0000313" key="3">
    <source>
        <dbReference type="Proteomes" id="UP001501074"/>
    </source>
</evidence>
<feature type="transmembrane region" description="Helical" evidence="1">
    <location>
        <begin position="330"/>
        <end position="351"/>
    </location>
</feature>
<dbReference type="RefSeq" id="WP_231488296.1">
    <property type="nucleotide sequence ID" value="NZ_BAAAZO010000003.1"/>
</dbReference>
<keyword evidence="3" id="KW-1185">Reference proteome</keyword>
<feature type="transmembrane region" description="Helical" evidence="1">
    <location>
        <begin position="363"/>
        <end position="381"/>
    </location>
</feature>
<comment type="caution">
    <text evidence="2">The sequence shown here is derived from an EMBL/GenBank/DDBJ whole genome shotgun (WGS) entry which is preliminary data.</text>
</comment>
<keyword evidence="1" id="KW-0812">Transmembrane</keyword>
<sequence length="521" mass="57453">MAKRTPRVLAAMVLPALVACLLAALRHPRVVYTSDSTAQQSIVRTWLDVGHGVTHLPADTWLFKFPLYLVIEQFDLAPTTKLLIAVLVLTAATFAVLGAGAMLLAPRARWYELAAPLLFLAAMNGGIGSNRNLSNYRNIELGLCFLLLALAARYLDGHGSLRWWVLPITVGLTLFWFDDPYFQVLMAAPLTVLALAWFVLRTRDRRLLVLAGCLLVSFLLLPLLQWGIGVFGLEIDHTQQLSPTLESVSSGLGRFAHDTATQLGVERWRDASALLITADVLTVLVLALLLAGSAIGAVWFWRSRELIPFAVAVNWPLAFLGTLVQEGHPSRYLILAPYGLVVTAVILLPRLRERAPTRVGRPRTLVIVLSCAALVSTAWGATSALEVSRRPSDALVAQSQLMDEVTATGVLKGFAPYWYGNVTSYLTGGRRTVYELECTHGEMKTRSWVSDTARLTRPAQRTFLIWVPGYYEPHGCTEAAWNQVLGEPAQVTTLDDGVQVRVYDYDIGRLWESVPDGLRRS</sequence>
<dbReference type="EMBL" id="BAAAZO010000003">
    <property type="protein sequence ID" value="GAA3607143.1"/>
    <property type="molecule type" value="Genomic_DNA"/>
</dbReference>
<dbReference type="Proteomes" id="UP001501074">
    <property type="component" value="Unassembled WGS sequence"/>
</dbReference>
<feature type="transmembrane region" description="Helical" evidence="1">
    <location>
        <begin position="273"/>
        <end position="299"/>
    </location>
</feature>
<feature type="transmembrane region" description="Helical" evidence="1">
    <location>
        <begin position="207"/>
        <end position="228"/>
    </location>
</feature>
<reference evidence="3" key="1">
    <citation type="journal article" date="2019" name="Int. J. Syst. Evol. Microbiol.">
        <title>The Global Catalogue of Microorganisms (GCM) 10K type strain sequencing project: providing services to taxonomists for standard genome sequencing and annotation.</title>
        <authorList>
            <consortium name="The Broad Institute Genomics Platform"/>
            <consortium name="The Broad Institute Genome Sequencing Center for Infectious Disease"/>
            <person name="Wu L."/>
            <person name="Ma J."/>
        </authorList>
    </citation>
    <scope>NUCLEOTIDE SEQUENCE [LARGE SCALE GENOMIC DNA]</scope>
    <source>
        <strain evidence="3">JCM 16902</strain>
    </source>
</reference>
<organism evidence="2 3">
    <name type="scientific">Kineosporia mesophila</name>
    <dbReference type="NCBI Taxonomy" id="566012"/>
    <lineage>
        <taxon>Bacteria</taxon>
        <taxon>Bacillati</taxon>
        <taxon>Actinomycetota</taxon>
        <taxon>Actinomycetes</taxon>
        <taxon>Kineosporiales</taxon>
        <taxon>Kineosporiaceae</taxon>
        <taxon>Kineosporia</taxon>
    </lineage>
</organism>
<keyword evidence="1" id="KW-1133">Transmembrane helix</keyword>
<proteinExistence type="predicted"/>
<feature type="transmembrane region" description="Helical" evidence="1">
    <location>
        <begin position="139"/>
        <end position="155"/>
    </location>
</feature>
<feature type="transmembrane region" description="Helical" evidence="1">
    <location>
        <begin position="306"/>
        <end position="324"/>
    </location>
</feature>
<evidence type="ECO:0000313" key="2">
    <source>
        <dbReference type="EMBL" id="GAA3607143.1"/>
    </source>
</evidence>
<evidence type="ECO:0008006" key="4">
    <source>
        <dbReference type="Google" id="ProtNLM"/>
    </source>
</evidence>
<feature type="transmembrane region" description="Helical" evidence="1">
    <location>
        <begin position="181"/>
        <end position="200"/>
    </location>
</feature>
<name>A0ABP6ZFQ1_9ACTN</name>
<feature type="transmembrane region" description="Helical" evidence="1">
    <location>
        <begin position="82"/>
        <end position="104"/>
    </location>
</feature>
<protein>
    <recommendedName>
        <fullName evidence="4">Glycosyltransferase RgtA/B/C/D-like domain-containing protein</fullName>
    </recommendedName>
</protein>
<evidence type="ECO:0000256" key="1">
    <source>
        <dbReference type="SAM" id="Phobius"/>
    </source>
</evidence>
<dbReference type="PROSITE" id="PS51257">
    <property type="entry name" value="PROKAR_LIPOPROTEIN"/>
    <property type="match status" value="1"/>
</dbReference>
<keyword evidence="1" id="KW-0472">Membrane</keyword>
<gene>
    <name evidence="2" type="ORF">GCM10022223_23890</name>
</gene>
<accession>A0ABP6ZFQ1</accession>